<dbReference type="InterPro" id="IPR012337">
    <property type="entry name" value="RNaseH-like_sf"/>
</dbReference>
<dbReference type="InterPro" id="IPR044730">
    <property type="entry name" value="RNase_H-like_dom_plant"/>
</dbReference>
<dbReference type="GO" id="GO:0004523">
    <property type="term" value="F:RNA-DNA hybrid ribonuclease activity"/>
    <property type="evidence" value="ECO:0007669"/>
    <property type="project" value="InterPro"/>
</dbReference>
<reference evidence="2" key="1">
    <citation type="journal article" date="2023" name="Plant J.">
        <title>Genome sequences and population genomics provide insights into the demographic history, inbreeding, and mutation load of two 'living fossil' tree species of Dipteronia.</title>
        <authorList>
            <person name="Feng Y."/>
            <person name="Comes H.P."/>
            <person name="Chen J."/>
            <person name="Zhu S."/>
            <person name="Lu R."/>
            <person name="Zhang X."/>
            <person name="Li P."/>
            <person name="Qiu J."/>
            <person name="Olsen K.M."/>
            <person name="Qiu Y."/>
        </authorList>
    </citation>
    <scope>NUCLEOTIDE SEQUENCE</scope>
    <source>
        <strain evidence="2">KIB01</strain>
    </source>
</reference>
<feature type="domain" description="RNase H type-1" evidence="1">
    <location>
        <begin position="80"/>
        <end position="146"/>
    </location>
</feature>
<proteinExistence type="predicted"/>
<sequence length="172" mass="19133">MVNLAMRKVPMDGLCSVCFKSFETTLHTVWGCTGLKVVRSAYEVASNLGQAPPNPVKWEPPREGLYKLNTYASLDVQSYWVGLGLVITDHSGFVMAANSQKVEKYSPSVVEALAIYWGLKFVVDSGLVHVIVESDALKLVNYINSDLAVWSDCDRYSGYSSQFIRVSSCFRF</sequence>
<dbReference type="CDD" id="cd06222">
    <property type="entry name" value="RNase_H_like"/>
    <property type="match status" value="1"/>
</dbReference>
<dbReference type="Proteomes" id="UP001280121">
    <property type="component" value="Unassembled WGS sequence"/>
</dbReference>
<comment type="caution">
    <text evidence="2">The sequence shown here is derived from an EMBL/GenBank/DDBJ whole genome shotgun (WGS) entry which is preliminary data.</text>
</comment>
<evidence type="ECO:0000313" key="3">
    <source>
        <dbReference type="Proteomes" id="UP001280121"/>
    </source>
</evidence>
<name>A0AAD9WQD2_9ROSI</name>
<dbReference type="InterPro" id="IPR036397">
    <property type="entry name" value="RNaseH_sf"/>
</dbReference>
<organism evidence="2 3">
    <name type="scientific">Dipteronia dyeriana</name>
    <dbReference type="NCBI Taxonomy" id="168575"/>
    <lineage>
        <taxon>Eukaryota</taxon>
        <taxon>Viridiplantae</taxon>
        <taxon>Streptophyta</taxon>
        <taxon>Embryophyta</taxon>
        <taxon>Tracheophyta</taxon>
        <taxon>Spermatophyta</taxon>
        <taxon>Magnoliopsida</taxon>
        <taxon>eudicotyledons</taxon>
        <taxon>Gunneridae</taxon>
        <taxon>Pentapetalae</taxon>
        <taxon>rosids</taxon>
        <taxon>malvids</taxon>
        <taxon>Sapindales</taxon>
        <taxon>Sapindaceae</taxon>
        <taxon>Hippocastanoideae</taxon>
        <taxon>Acereae</taxon>
        <taxon>Dipteronia</taxon>
    </lineage>
</organism>
<protein>
    <recommendedName>
        <fullName evidence="1">RNase H type-1 domain-containing protein</fullName>
    </recommendedName>
</protein>
<dbReference type="Gene3D" id="3.30.420.10">
    <property type="entry name" value="Ribonuclease H-like superfamily/Ribonuclease H"/>
    <property type="match status" value="1"/>
</dbReference>
<dbReference type="InterPro" id="IPR002156">
    <property type="entry name" value="RNaseH_domain"/>
</dbReference>
<evidence type="ECO:0000313" key="2">
    <source>
        <dbReference type="EMBL" id="KAK2638612.1"/>
    </source>
</evidence>
<dbReference type="EMBL" id="JANJYI010000008">
    <property type="protein sequence ID" value="KAK2638612.1"/>
    <property type="molecule type" value="Genomic_DNA"/>
</dbReference>
<accession>A0AAD9WQD2</accession>
<dbReference type="InterPro" id="IPR052929">
    <property type="entry name" value="RNase_H-like_EbsB-rel"/>
</dbReference>
<dbReference type="PANTHER" id="PTHR47074">
    <property type="entry name" value="BNAC02G40300D PROTEIN"/>
    <property type="match status" value="1"/>
</dbReference>
<dbReference type="PANTHER" id="PTHR47074:SF11">
    <property type="entry name" value="REVERSE TRANSCRIPTASE-LIKE PROTEIN"/>
    <property type="match status" value="1"/>
</dbReference>
<dbReference type="GO" id="GO:0003676">
    <property type="term" value="F:nucleic acid binding"/>
    <property type="evidence" value="ECO:0007669"/>
    <property type="project" value="InterPro"/>
</dbReference>
<dbReference type="SUPFAM" id="SSF53098">
    <property type="entry name" value="Ribonuclease H-like"/>
    <property type="match status" value="1"/>
</dbReference>
<gene>
    <name evidence="2" type="ORF">Ddye_026407</name>
</gene>
<evidence type="ECO:0000259" key="1">
    <source>
        <dbReference type="Pfam" id="PF13456"/>
    </source>
</evidence>
<dbReference type="AlphaFoldDB" id="A0AAD9WQD2"/>
<keyword evidence="3" id="KW-1185">Reference proteome</keyword>
<dbReference type="Pfam" id="PF13456">
    <property type="entry name" value="RVT_3"/>
    <property type="match status" value="1"/>
</dbReference>